<sequence length="445" mass="49189">MRMHKKIIAGLLASIVMSSFSHLAFTADEQFMPIPIYRTGPYAAGGIAVFGGFMDYMEMLNDRDGGVNGVKLVWEECETAYKADRAIECYERLKKQGSTGAAAFNFLGTPQIYAVMDRAAVDKIPLVSIGYGRADTLDGSVFEYVFPLTTTYWNQSTAKIKFIGQQEGGMDKLKGKKIANVYHDSGYGKETIPVLEAQAKKYGFILENFPVAHPGLEQKATWLQVRRMAPDWVILRGWGVMNPTALKEAKQIGFPREKMVGVWWSGSEEDVIPAGDAAKGFIAAGFHPAGTDYPVIQDVIKHVYDKGKGMVDKNRVGSIYYNRGIIHGILNVEAIRVAQGKFGNKPLTGEQIRWGLENLNLTEARVKELGAEGFLSPMKTSCANHEGGGKVRFMQWDGTKWVNVGDWIEPDYELTNQLVKESAAKYAAEKGIKPRDCKAEDGSSL</sequence>
<keyword evidence="6" id="KW-1185">Reference proteome</keyword>
<dbReference type="Proteomes" id="UP000234271">
    <property type="component" value="Chromosome"/>
</dbReference>
<name>A0A2N9YFP7_9GAMM</name>
<evidence type="ECO:0000313" key="5">
    <source>
        <dbReference type="EMBL" id="AUI69297.1"/>
    </source>
</evidence>
<dbReference type="STRING" id="288004.AL038_12510"/>
<evidence type="ECO:0000256" key="2">
    <source>
        <dbReference type="ARBA" id="ARBA00022729"/>
    </source>
</evidence>
<comment type="similarity">
    <text evidence="1">Belongs to the leucine-binding protein family.</text>
</comment>
<accession>A0A2N9YFP7</accession>
<dbReference type="SUPFAM" id="SSF53822">
    <property type="entry name" value="Periplasmic binding protein-like I"/>
    <property type="match status" value="1"/>
</dbReference>
<dbReference type="EMBL" id="CP018889">
    <property type="protein sequence ID" value="AUI69297.1"/>
    <property type="molecule type" value="Genomic_DNA"/>
</dbReference>
<feature type="domain" description="Leucine-binding protein" evidence="4">
    <location>
        <begin position="37"/>
        <end position="398"/>
    </location>
</feature>
<dbReference type="PANTHER" id="PTHR47235">
    <property type="entry name" value="BLR6548 PROTEIN"/>
    <property type="match status" value="1"/>
</dbReference>
<evidence type="ECO:0000259" key="4">
    <source>
        <dbReference type="Pfam" id="PF13458"/>
    </source>
</evidence>
<dbReference type="CDD" id="cd06334">
    <property type="entry name" value="PBP1_ABC_ligand_binding-like"/>
    <property type="match status" value="1"/>
</dbReference>
<evidence type="ECO:0000313" key="6">
    <source>
        <dbReference type="Proteomes" id="UP000234271"/>
    </source>
</evidence>
<dbReference type="OrthoDB" id="5297022at2"/>
<dbReference type="InterPro" id="IPR028081">
    <property type="entry name" value="Leu-bd"/>
</dbReference>
<feature type="signal peptide" evidence="3">
    <location>
        <begin position="1"/>
        <end position="23"/>
    </location>
</feature>
<dbReference type="Gene3D" id="3.40.50.2300">
    <property type="match status" value="2"/>
</dbReference>
<dbReference type="InterPro" id="IPR028082">
    <property type="entry name" value="Peripla_BP_I"/>
</dbReference>
<proteinExistence type="inferred from homology"/>
<gene>
    <name evidence="5" type="ORF">BLE401_11755</name>
</gene>
<keyword evidence="2 3" id="KW-0732">Signal</keyword>
<feature type="chain" id="PRO_5014789811" evidence="3">
    <location>
        <begin position="24"/>
        <end position="445"/>
    </location>
</feature>
<dbReference type="RefSeq" id="WP_062153323.1">
    <property type="nucleotide sequence ID" value="NZ_CP012373.2"/>
</dbReference>
<evidence type="ECO:0000256" key="3">
    <source>
        <dbReference type="SAM" id="SignalP"/>
    </source>
</evidence>
<dbReference type="PANTHER" id="PTHR47235:SF1">
    <property type="entry name" value="BLR6548 PROTEIN"/>
    <property type="match status" value="1"/>
</dbReference>
<reference evidence="6" key="1">
    <citation type="submission" date="2016-12" db="EMBL/GenBank/DDBJ databases">
        <title>Complete Genome Sequence of Beggiatoa leptomitiformis D-401.</title>
        <authorList>
            <person name="Fomenkov A."/>
            <person name="Vincze T."/>
            <person name="Grabovich M."/>
            <person name="Anton B.P."/>
            <person name="Dubinina G."/>
            <person name="Orlova M."/>
            <person name="Belousova E."/>
            <person name="Roberts R.J."/>
        </authorList>
    </citation>
    <scope>NUCLEOTIDE SEQUENCE [LARGE SCALE GENOMIC DNA]</scope>
    <source>
        <strain evidence="6">D-401</strain>
    </source>
</reference>
<organism evidence="5 6">
    <name type="scientific">Beggiatoa leptomitoformis</name>
    <dbReference type="NCBI Taxonomy" id="288004"/>
    <lineage>
        <taxon>Bacteria</taxon>
        <taxon>Pseudomonadati</taxon>
        <taxon>Pseudomonadota</taxon>
        <taxon>Gammaproteobacteria</taxon>
        <taxon>Thiotrichales</taxon>
        <taxon>Thiotrichaceae</taxon>
        <taxon>Beggiatoa</taxon>
    </lineage>
</organism>
<dbReference type="KEGG" id="blep:AL038_12510"/>
<evidence type="ECO:0000256" key="1">
    <source>
        <dbReference type="ARBA" id="ARBA00010062"/>
    </source>
</evidence>
<dbReference type="AlphaFoldDB" id="A0A2N9YFP7"/>
<protein>
    <submittedName>
        <fullName evidence="5">ABC transporter substrate-binding protein</fullName>
    </submittedName>
</protein>
<dbReference type="Pfam" id="PF13458">
    <property type="entry name" value="Peripla_BP_6"/>
    <property type="match status" value="1"/>
</dbReference>